<dbReference type="Proteomes" id="UP000034539">
    <property type="component" value="Unassembled WGS sequence"/>
</dbReference>
<dbReference type="EMBL" id="LBXN01000011">
    <property type="protein sequence ID" value="KKR33837.1"/>
    <property type="molecule type" value="Genomic_DNA"/>
</dbReference>
<reference evidence="1 2" key="1">
    <citation type="journal article" date="2015" name="Nature">
        <title>rRNA introns, odd ribosomes, and small enigmatic genomes across a large radiation of phyla.</title>
        <authorList>
            <person name="Brown C.T."/>
            <person name="Hug L.A."/>
            <person name="Thomas B.C."/>
            <person name="Sharon I."/>
            <person name="Castelle C.J."/>
            <person name="Singh A."/>
            <person name="Wilkins M.J."/>
            <person name="Williams K.H."/>
            <person name="Banfield J.F."/>
        </authorList>
    </citation>
    <scope>NUCLEOTIDE SEQUENCE [LARGE SCALE GENOMIC DNA]</scope>
</reference>
<evidence type="ECO:0000313" key="1">
    <source>
        <dbReference type="EMBL" id="KKR33837.1"/>
    </source>
</evidence>
<organism evidence="1 2">
    <name type="scientific">Candidatus Gottesmanbacteria bacterium GW2011_GWC2_39_8</name>
    <dbReference type="NCBI Taxonomy" id="1618450"/>
    <lineage>
        <taxon>Bacteria</taxon>
        <taxon>Candidatus Gottesmaniibacteriota</taxon>
    </lineage>
</organism>
<dbReference type="Gene3D" id="3.40.50.80">
    <property type="entry name" value="Nucleotide-binding domain of ferredoxin-NADP reductase (FNR) module"/>
    <property type="match status" value="1"/>
</dbReference>
<protein>
    <recommendedName>
        <fullName evidence="3">Oxidoreductase FAD/NAD(P)-binding domain-containing protein</fullName>
    </recommendedName>
</protein>
<name>A0A0G0T7L3_9BACT</name>
<accession>A0A0G0T7L3</accession>
<proteinExistence type="predicted"/>
<evidence type="ECO:0000313" key="2">
    <source>
        <dbReference type="Proteomes" id="UP000034539"/>
    </source>
</evidence>
<sequence>MLIYADRNPDSILFTEEISAFTKEKYLVKAVRVFSEYNPSGKFRNLINKEFISREITIPEENDFFICGSPNFVLNIRKILTEMGVNEENLQLELLTRKDRMLINKVITEKMNVITREKENFIIYQN</sequence>
<dbReference type="AlphaFoldDB" id="A0A0G0T7L3"/>
<evidence type="ECO:0008006" key="3">
    <source>
        <dbReference type="Google" id="ProtNLM"/>
    </source>
</evidence>
<dbReference type="SUPFAM" id="SSF52343">
    <property type="entry name" value="Ferredoxin reductase-like, C-terminal NADP-linked domain"/>
    <property type="match status" value="1"/>
</dbReference>
<comment type="caution">
    <text evidence="1">The sequence shown here is derived from an EMBL/GenBank/DDBJ whole genome shotgun (WGS) entry which is preliminary data.</text>
</comment>
<gene>
    <name evidence="1" type="ORF">UT63_C0011G0019</name>
</gene>
<dbReference type="InterPro" id="IPR039261">
    <property type="entry name" value="FNR_nucleotide-bd"/>
</dbReference>